<reference evidence="2" key="1">
    <citation type="journal article" date="2023" name="Nat. Plants">
        <title>Single-cell RNA sequencing provides a high-resolution roadmap for understanding the multicellular compartmentation of specialized metabolism.</title>
        <authorList>
            <person name="Sun S."/>
            <person name="Shen X."/>
            <person name="Li Y."/>
            <person name="Li Y."/>
            <person name="Wang S."/>
            <person name="Li R."/>
            <person name="Zhang H."/>
            <person name="Shen G."/>
            <person name="Guo B."/>
            <person name="Wei J."/>
            <person name="Xu J."/>
            <person name="St-Pierre B."/>
            <person name="Chen S."/>
            <person name="Sun C."/>
        </authorList>
    </citation>
    <scope>NUCLEOTIDE SEQUENCE [LARGE SCALE GENOMIC DNA]</scope>
</reference>
<comment type="caution">
    <text evidence="1">The sequence shown here is derived from an EMBL/GenBank/DDBJ whole genome shotgun (WGS) entry which is preliminary data.</text>
</comment>
<gene>
    <name evidence="1" type="ORF">M9H77_05128</name>
</gene>
<sequence>MEEYPEELRTPPVALTALVGCPELHAPITAHLHAEQPPINALALPDFSKISLFARVTKESPAPGRSINGILKRDWLSKHRTKIPAVVAALFSSDHVSGDPAQWLQVCTDLENLKGVIKGRNIRLVVVVVTQTSSKDDISSEDRMTSLRKRAEIDSKYIIVFTPNDPLELKQSLNRLRNTLAELANTYYRDEGRQIKARLEKKNLSSVELQIRYSFKVAVFAEFRRDWAEALRLYEEAYHVLREMVGTSTRLPPIQRLVEIKTVAEQLHFKISTLLLHGGKIAEAIMWFHRHIDTYWSLVGEPDVSFLHWEWLSRQYLVFAELLESSSAAVQNVSSAALSTSDKLTEFEFSSAYYYQSAAQYLKEKSSCLELALSISVNSRELDENEESAIPAAYVGQFVKLLERGESLTTQPLTDEEFVHHSLAEGKRFQDSFEIIALFKKSFEMYSNNKTLRMASYCGLQMGKEYFTLNEFNEAKQIFENVTNLYRKEGWVTLLWEVLGYLRECSRRIGSMKDFVEHSLEMAALPVSANASDNAFKDSGPAGPPSLPQRQMIHKEVFGVVRGEVGFSSNEDKDELRVTDGHPLYLEIDLVSPLRIVLLASVAFHEQVVKPGVSTMVTLSLLTQLPLNVEIDQLEIQFNQSECNFIIVNGQRPQLAAISNVQPGRRVETAPSLEIITNKWLRLTYEIKSEQSGKLECIYVIARIGPHFTICCRAESPASMNDLPLWKFEDRVEAIPIKDPGLAFSGQKAIQVEEPDPQVDLILGSSGPALVGENFIVPVTITSKGHSVHSGELKINLVDTRGGGLLSPREVEPFSADNLHVELVAISGQDSQDQSDASSEGIKKIQPSFGLISVPILNEGESWSCKLEIKWNRPKPVMLYVSLGYTPHISEATSQKVHVHKSLQIEGKSAVTISHSYMLPFRWDPLLPSMAKATKDPDPSPILPLKETSILIVHAKNSTEVPLRLLSMSLETEKDGACTVRQKDEELKEPALIVPGEEFKKIFHVIPEVNLPKLSVGTVLLRCKRDWGHGEQQSGSSCCKATEVLTKQRLPDVSVESPPVIITLVCPPHAILGNPFTYSIKIMNKTHLLQEIKYSLADSQSFVLSGPHNDTISVLPKSEQVLSFKLVPLVSGVQHLPRVTVNSVRYSAVFHPSIAASTIFIFPSRPDFKITDRAESRVESVVVE</sequence>
<proteinExistence type="predicted"/>
<evidence type="ECO:0000313" key="1">
    <source>
        <dbReference type="EMBL" id="KAI5683900.1"/>
    </source>
</evidence>
<evidence type="ECO:0000313" key="2">
    <source>
        <dbReference type="Proteomes" id="UP001060085"/>
    </source>
</evidence>
<organism evidence="1 2">
    <name type="scientific">Catharanthus roseus</name>
    <name type="common">Madagascar periwinkle</name>
    <name type="synonym">Vinca rosea</name>
    <dbReference type="NCBI Taxonomy" id="4058"/>
    <lineage>
        <taxon>Eukaryota</taxon>
        <taxon>Viridiplantae</taxon>
        <taxon>Streptophyta</taxon>
        <taxon>Embryophyta</taxon>
        <taxon>Tracheophyta</taxon>
        <taxon>Spermatophyta</taxon>
        <taxon>Magnoliopsida</taxon>
        <taxon>eudicotyledons</taxon>
        <taxon>Gunneridae</taxon>
        <taxon>Pentapetalae</taxon>
        <taxon>asterids</taxon>
        <taxon>lamiids</taxon>
        <taxon>Gentianales</taxon>
        <taxon>Apocynaceae</taxon>
        <taxon>Rauvolfioideae</taxon>
        <taxon>Vinceae</taxon>
        <taxon>Catharanthinae</taxon>
        <taxon>Catharanthus</taxon>
    </lineage>
</organism>
<protein>
    <submittedName>
        <fullName evidence="1">Uncharacterized protein</fullName>
    </submittedName>
</protein>
<keyword evidence="2" id="KW-1185">Reference proteome</keyword>
<name>A0ACC0CG39_CATRO</name>
<dbReference type="EMBL" id="CM044701">
    <property type="protein sequence ID" value="KAI5683900.1"/>
    <property type="molecule type" value="Genomic_DNA"/>
</dbReference>
<dbReference type="Proteomes" id="UP001060085">
    <property type="component" value="Linkage Group LG01"/>
</dbReference>
<accession>A0ACC0CG39</accession>